<dbReference type="Proteomes" id="UP000288805">
    <property type="component" value="Unassembled WGS sequence"/>
</dbReference>
<name>A0A438HB21_VITVI</name>
<evidence type="ECO:0000313" key="2">
    <source>
        <dbReference type="Proteomes" id="UP000288805"/>
    </source>
</evidence>
<protein>
    <submittedName>
        <fullName evidence="1">Putative disease resistance protein</fullName>
    </submittedName>
</protein>
<proteinExistence type="predicted"/>
<reference evidence="1 2" key="1">
    <citation type="journal article" date="2018" name="PLoS Genet.">
        <title>Population sequencing reveals clonal diversity and ancestral inbreeding in the grapevine cultivar Chardonnay.</title>
        <authorList>
            <person name="Roach M.J."/>
            <person name="Johnson D.L."/>
            <person name="Bohlmann J."/>
            <person name="van Vuuren H.J."/>
            <person name="Jones S.J."/>
            <person name="Pretorius I.S."/>
            <person name="Schmidt S.A."/>
            <person name="Borneman A.R."/>
        </authorList>
    </citation>
    <scope>NUCLEOTIDE SEQUENCE [LARGE SCALE GENOMIC DNA]</scope>
    <source>
        <strain evidence="2">cv. Chardonnay</strain>
        <tissue evidence="1">Leaf</tissue>
    </source>
</reference>
<accession>A0A438HB21</accession>
<gene>
    <name evidence="1" type="primary">VvCHDp001090_0</name>
    <name evidence="1" type="ORF">CK203_044503</name>
</gene>
<comment type="caution">
    <text evidence="1">The sequence shown here is derived from an EMBL/GenBank/DDBJ whole genome shotgun (WGS) entry which is preliminary data.</text>
</comment>
<sequence>MGNVFSVSIFIEDIDCIAARANYLCKLDENRVTLRIGLQKLRELKNDVNRKVDVAERQQMKRLDQVQGWISRVEDMETEVGQLIGDGVETIEKKQLCGCCYPKHCISSYTLGKKWPRSYKMWLL</sequence>
<organism evidence="1 2">
    <name type="scientific">Vitis vinifera</name>
    <name type="common">Grape</name>
    <dbReference type="NCBI Taxonomy" id="29760"/>
    <lineage>
        <taxon>Eukaryota</taxon>
        <taxon>Viridiplantae</taxon>
        <taxon>Streptophyta</taxon>
        <taxon>Embryophyta</taxon>
        <taxon>Tracheophyta</taxon>
        <taxon>Spermatophyta</taxon>
        <taxon>Magnoliopsida</taxon>
        <taxon>eudicotyledons</taxon>
        <taxon>Gunneridae</taxon>
        <taxon>Pentapetalae</taxon>
        <taxon>rosids</taxon>
        <taxon>Vitales</taxon>
        <taxon>Vitaceae</taxon>
        <taxon>Viteae</taxon>
        <taxon>Vitis</taxon>
    </lineage>
</organism>
<evidence type="ECO:0000313" key="1">
    <source>
        <dbReference type="EMBL" id="RVW81631.1"/>
    </source>
</evidence>
<dbReference type="AlphaFoldDB" id="A0A438HB21"/>
<dbReference type="EMBL" id="QGNW01000250">
    <property type="protein sequence ID" value="RVW81631.1"/>
    <property type="molecule type" value="Genomic_DNA"/>
</dbReference>